<keyword evidence="8" id="KW-1185">Reference proteome</keyword>
<evidence type="ECO:0000256" key="1">
    <source>
        <dbReference type="ARBA" id="ARBA00004442"/>
    </source>
</evidence>
<dbReference type="PROSITE" id="PS51257">
    <property type="entry name" value="PROKAR_LIPOPROTEIN"/>
    <property type="match status" value="1"/>
</dbReference>
<feature type="signal peptide" evidence="5">
    <location>
        <begin position="1"/>
        <end position="22"/>
    </location>
</feature>
<dbReference type="PRINTS" id="PR01021">
    <property type="entry name" value="OMPADOMAIN"/>
</dbReference>
<organism evidence="7 8">
    <name type="scientific">Cellulomonas xiejunii</name>
    <dbReference type="NCBI Taxonomy" id="2968083"/>
    <lineage>
        <taxon>Bacteria</taxon>
        <taxon>Bacillati</taxon>
        <taxon>Actinomycetota</taxon>
        <taxon>Actinomycetes</taxon>
        <taxon>Micrococcales</taxon>
        <taxon>Cellulomonadaceae</taxon>
        <taxon>Cellulomonas</taxon>
    </lineage>
</organism>
<proteinExistence type="predicted"/>
<evidence type="ECO:0000313" key="8">
    <source>
        <dbReference type="Proteomes" id="UP001316384"/>
    </source>
</evidence>
<dbReference type="EMBL" id="CP101987">
    <property type="protein sequence ID" value="UUI70673.1"/>
    <property type="molecule type" value="Genomic_DNA"/>
</dbReference>
<comment type="subcellular location">
    <subcellularLocation>
        <location evidence="1">Cell outer membrane</location>
    </subcellularLocation>
</comment>
<name>A0ABY5KQR5_9CELL</name>
<dbReference type="SUPFAM" id="SSF103088">
    <property type="entry name" value="OmpA-like"/>
    <property type="match status" value="1"/>
</dbReference>
<dbReference type="InterPro" id="IPR006665">
    <property type="entry name" value="OmpA-like"/>
</dbReference>
<dbReference type="RefSeq" id="WP_227576027.1">
    <property type="nucleotide sequence ID" value="NZ_CP101987.1"/>
</dbReference>
<dbReference type="Gene3D" id="3.30.1330.60">
    <property type="entry name" value="OmpA-like domain"/>
    <property type="match status" value="1"/>
</dbReference>
<evidence type="ECO:0000256" key="4">
    <source>
        <dbReference type="PROSITE-ProRule" id="PRU00473"/>
    </source>
</evidence>
<dbReference type="InterPro" id="IPR006664">
    <property type="entry name" value="OMP_bac"/>
</dbReference>
<keyword evidence="2 4" id="KW-0472">Membrane</keyword>
<feature type="chain" id="PRO_5046368467" evidence="5">
    <location>
        <begin position="23"/>
        <end position="524"/>
    </location>
</feature>
<evidence type="ECO:0000256" key="2">
    <source>
        <dbReference type="ARBA" id="ARBA00023136"/>
    </source>
</evidence>
<dbReference type="InterPro" id="IPR036737">
    <property type="entry name" value="OmpA-like_sf"/>
</dbReference>
<accession>A0ABY5KQR5</accession>
<evidence type="ECO:0000313" key="7">
    <source>
        <dbReference type="EMBL" id="UUI70673.1"/>
    </source>
</evidence>
<dbReference type="Proteomes" id="UP001316384">
    <property type="component" value="Chromosome"/>
</dbReference>
<dbReference type="PANTHER" id="PTHR30329">
    <property type="entry name" value="STATOR ELEMENT OF FLAGELLAR MOTOR COMPLEX"/>
    <property type="match status" value="1"/>
</dbReference>
<keyword evidence="3" id="KW-0998">Cell outer membrane</keyword>
<dbReference type="PROSITE" id="PS51123">
    <property type="entry name" value="OMPA_2"/>
    <property type="match status" value="1"/>
</dbReference>
<evidence type="ECO:0000256" key="3">
    <source>
        <dbReference type="ARBA" id="ARBA00023237"/>
    </source>
</evidence>
<dbReference type="InterPro" id="IPR050330">
    <property type="entry name" value="Bact_OuterMem_StrucFunc"/>
</dbReference>
<keyword evidence="5" id="KW-0732">Signal</keyword>
<evidence type="ECO:0000259" key="6">
    <source>
        <dbReference type="PROSITE" id="PS51123"/>
    </source>
</evidence>
<feature type="domain" description="OmpA-like" evidence="6">
    <location>
        <begin position="228"/>
        <end position="346"/>
    </location>
</feature>
<evidence type="ECO:0000256" key="5">
    <source>
        <dbReference type="SAM" id="SignalP"/>
    </source>
</evidence>
<dbReference type="Pfam" id="PF00691">
    <property type="entry name" value="OmpA"/>
    <property type="match status" value="1"/>
</dbReference>
<reference evidence="7 8" key="1">
    <citation type="submission" date="2022-07" db="EMBL/GenBank/DDBJ databases">
        <title>Novel species in genus cellulomonas.</title>
        <authorList>
            <person name="Ye L."/>
        </authorList>
    </citation>
    <scope>NUCLEOTIDE SEQUENCE [LARGE SCALE GENOMIC DNA]</scope>
    <source>
        <strain evidence="8">zg-B89</strain>
    </source>
</reference>
<gene>
    <name evidence="7" type="ORF">NP048_12815</name>
</gene>
<sequence>MSRTRTALAVAVGAVVALTACTGGGAVPVPAGTPSATATAAAPVEPVEPVVVETVLDGETVDLQVGPLAVHDDAAVLRLAASATYPTLMSAFSFVFESIGSPGPNGVRVVDLDAGTVTRALRTDDDRVVMTRNGTPGGPATDAADEAAGDDVVILYVAFPVPDAATVDVLLPAAGWVPGVPVVSADHAGVLTVPPSELVEGAPVQQDAFTLEAYTEVLGGQVRSRQSTERLEVAVSSDVLFAFDSDQLAPDADGVLQAAAAQVAGHDGGRLTVVGHTDDQGDEAYNLDLSQRRAATVAARMAGLADLAAFDVAVEGRGETQPAVAGSGEAERALNRRVELVLETSGGPEPEEVVEAVGSLPDPQGPVAPGPTGVSVAGDDVFDVRLEQVRRVGRYVVGGLEVTNTGAADLSLGSLSVGAWDSRGSFDPQLQTAPTNVTLVSGGTRLYPVDYRTDPQDDEREPLSDRIVNSIDPGETRLVTVVWPDPGTDTVTVDVAPRFHGSIAGVQIAGRAPFRLTDVPVVDG</sequence>
<dbReference type="CDD" id="cd07185">
    <property type="entry name" value="OmpA_C-like"/>
    <property type="match status" value="1"/>
</dbReference>
<dbReference type="PANTHER" id="PTHR30329:SF21">
    <property type="entry name" value="LIPOPROTEIN YIAD-RELATED"/>
    <property type="match status" value="1"/>
</dbReference>
<protein>
    <submittedName>
        <fullName evidence="7">OmpA family protein</fullName>
    </submittedName>
</protein>